<dbReference type="EMBL" id="SSTD01008192">
    <property type="protein sequence ID" value="TYK17064.1"/>
    <property type="molecule type" value="Genomic_DNA"/>
</dbReference>
<accession>A0A5D3D1G2</accession>
<protein>
    <submittedName>
        <fullName evidence="2">Ty1-copia retrotransposon protein</fullName>
    </submittedName>
</protein>
<dbReference type="EMBL" id="SSTE01021801">
    <property type="protein sequence ID" value="KAA0032258.1"/>
    <property type="molecule type" value="Genomic_DNA"/>
</dbReference>
<evidence type="ECO:0000313" key="2">
    <source>
        <dbReference type="EMBL" id="TYK17064.1"/>
    </source>
</evidence>
<evidence type="ECO:0000313" key="3">
    <source>
        <dbReference type="Proteomes" id="UP000321393"/>
    </source>
</evidence>
<comment type="caution">
    <text evidence="2">The sequence shown here is derived from an EMBL/GenBank/DDBJ whole genome shotgun (WGS) entry which is preliminary data.</text>
</comment>
<dbReference type="OrthoDB" id="1717187at2759"/>
<reference evidence="3 4" key="1">
    <citation type="submission" date="2019-08" db="EMBL/GenBank/DDBJ databases">
        <title>Draft genome sequences of two oriental melons (Cucumis melo L. var makuwa).</title>
        <authorList>
            <person name="Kwon S.-Y."/>
        </authorList>
    </citation>
    <scope>NUCLEOTIDE SEQUENCE [LARGE SCALE GENOMIC DNA]</scope>
    <source>
        <strain evidence="4">cv. Chang Bougi</strain>
        <strain evidence="3">cv. SW 3</strain>
        <tissue evidence="2">Leaf</tissue>
    </source>
</reference>
<dbReference type="AlphaFoldDB" id="A0A5D3D1G2"/>
<dbReference type="Proteomes" id="UP000321947">
    <property type="component" value="Unassembled WGS sequence"/>
</dbReference>
<name>A0A5D3D1G2_CUCMM</name>
<evidence type="ECO:0000313" key="1">
    <source>
        <dbReference type="EMBL" id="KAA0032258.1"/>
    </source>
</evidence>
<evidence type="ECO:0000313" key="4">
    <source>
        <dbReference type="Proteomes" id="UP000321947"/>
    </source>
</evidence>
<proteinExistence type="predicted"/>
<organism evidence="2 4">
    <name type="scientific">Cucumis melo var. makuwa</name>
    <name type="common">Oriental melon</name>
    <dbReference type="NCBI Taxonomy" id="1194695"/>
    <lineage>
        <taxon>Eukaryota</taxon>
        <taxon>Viridiplantae</taxon>
        <taxon>Streptophyta</taxon>
        <taxon>Embryophyta</taxon>
        <taxon>Tracheophyta</taxon>
        <taxon>Spermatophyta</taxon>
        <taxon>Magnoliopsida</taxon>
        <taxon>eudicotyledons</taxon>
        <taxon>Gunneridae</taxon>
        <taxon>Pentapetalae</taxon>
        <taxon>rosids</taxon>
        <taxon>fabids</taxon>
        <taxon>Cucurbitales</taxon>
        <taxon>Cucurbitaceae</taxon>
        <taxon>Benincaseae</taxon>
        <taxon>Cucumis</taxon>
    </lineage>
</organism>
<dbReference type="Proteomes" id="UP000321393">
    <property type="component" value="Unassembled WGS sequence"/>
</dbReference>
<sequence length="101" mass="11490">MEQITTDGPKKLFIFFKQLEVDYVLTIDPPSNLPVTISSPTSYPNSSMGSPIIFVDQVKQVSIADPEKYAKDNKTVYMHLLNHMLHLLFDMFVAQKSVKDI</sequence>
<gene>
    <name evidence="2" type="ORF">E5676_scaffold1327G00070</name>
    <name evidence="1" type="ORF">E6C27_scaffold219G00900</name>
</gene>